<organism evidence="3 4">
    <name type="scientific">Dillenia turbinata</name>
    <dbReference type="NCBI Taxonomy" id="194707"/>
    <lineage>
        <taxon>Eukaryota</taxon>
        <taxon>Viridiplantae</taxon>
        <taxon>Streptophyta</taxon>
        <taxon>Embryophyta</taxon>
        <taxon>Tracheophyta</taxon>
        <taxon>Spermatophyta</taxon>
        <taxon>Magnoliopsida</taxon>
        <taxon>eudicotyledons</taxon>
        <taxon>Gunneridae</taxon>
        <taxon>Pentapetalae</taxon>
        <taxon>Dilleniales</taxon>
        <taxon>Dilleniaceae</taxon>
        <taxon>Dillenia</taxon>
    </lineage>
</organism>
<evidence type="ECO:0000313" key="3">
    <source>
        <dbReference type="EMBL" id="KAK6915358.1"/>
    </source>
</evidence>
<evidence type="ECO:0000256" key="2">
    <source>
        <dbReference type="SAM" id="MobiDB-lite"/>
    </source>
</evidence>
<feature type="region of interest" description="Disordered" evidence="2">
    <location>
        <begin position="16"/>
        <end position="63"/>
    </location>
</feature>
<dbReference type="PANTHER" id="PTHR34199:SF2">
    <property type="entry name" value="NUMOD3 MOTIF FAMILY PROTEIN, EXPRESSED"/>
    <property type="match status" value="1"/>
</dbReference>
<keyword evidence="1" id="KW-0175">Coiled coil</keyword>
<dbReference type="Proteomes" id="UP001370490">
    <property type="component" value="Unassembled WGS sequence"/>
</dbReference>
<feature type="coiled-coil region" evidence="1">
    <location>
        <begin position="85"/>
        <end position="154"/>
    </location>
</feature>
<sequence>MYGYREHVCSALSKYHGTTVGGEKRQRRKPSGDKQPTRSPKKKEFRDASNSSVHENKSQVSISRLKRTKAPFYKDPFSSQKLQMLKNIRAQRAAAETNKVEAVERAKSLITEAEKAAKALEMAATRSPLAHASLVEAKKLIAEATQTIEAMNMQHVTSNDSINGKVPYSESEDVVENVSVETDALAEGLIKTDRKGVNGIITLGDSVENAVNGFNVGKFSIQSLLDNNNDIITPSTSGYEMPLLGWDSLMSQTGIIEKLGQLELNQEEEKMLQPNGFKVQSGKDGPASSSSTVTKKWVRGRLVEVAGD</sequence>
<feature type="compositionally biased region" description="Basic and acidic residues" evidence="2">
    <location>
        <begin position="30"/>
        <end position="47"/>
    </location>
</feature>
<comment type="caution">
    <text evidence="3">The sequence shown here is derived from an EMBL/GenBank/DDBJ whole genome shotgun (WGS) entry which is preliminary data.</text>
</comment>
<evidence type="ECO:0000256" key="1">
    <source>
        <dbReference type="SAM" id="Coils"/>
    </source>
</evidence>
<reference evidence="3 4" key="1">
    <citation type="submission" date="2023-12" db="EMBL/GenBank/DDBJ databases">
        <title>A high-quality genome assembly for Dillenia turbinata (Dilleniales).</title>
        <authorList>
            <person name="Chanderbali A."/>
        </authorList>
    </citation>
    <scope>NUCLEOTIDE SEQUENCE [LARGE SCALE GENOMIC DNA]</scope>
    <source>
        <strain evidence="3">LSX21</strain>
        <tissue evidence="3">Leaf</tissue>
    </source>
</reference>
<keyword evidence="4" id="KW-1185">Reference proteome</keyword>
<dbReference type="AlphaFoldDB" id="A0AAN8USX9"/>
<gene>
    <name evidence="3" type="ORF">RJ641_020475</name>
</gene>
<evidence type="ECO:0000313" key="4">
    <source>
        <dbReference type="Proteomes" id="UP001370490"/>
    </source>
</evidence>
<accession>A0AAN8USX9</accession>
<feature type="region of interest" description="Disordered" evidence="2">
    <location>
        <begin position="271"/>
        <end position="295"/>
    </location>
</feature>
<dbReference type="PANTHER" id="PTHR34199">
    <property type="entry name" value="NUMOD3 MOTIF FAMILY PROTEIN, EXPRESSED"/>
    <property type="match status" value="1"/>
</dbReference>
<feature type="compositionally biased region" description="Polar residues" evidence="2">
    <location>
        <begin position="48"/>
        <end position="62"/>
    </location>
</feature>
<name>A0AAN8USX9_9MAGN</name>
<proteinExistence type="predicted"/>
<protein>
    <submittedName>
        <fullName evidence="3">Uncharacterized protein</fullName>
    </submittedName>
</protein>
<dbReference type="EMBL" id="JBAMMX010000025">
    <property type="protein sequence ID" value="KAK6915358.1"/>
    <property type="molecule type" value="Genomic_DNA"/>
</dbReference>